<evidence type="ECO:0000313" key="3">
    <source>
        <dbReference type="Proteomes" id="UP000515511"/>
    </source>
</evidence>
<dbReference type="CDD" id="cd13585">
    <property type="entry name" value="PBP2_TMBP_like"/>
    <property type="match status" value="1"/>
</dbReference>
<dbReference type="SUPFAM" id="SSF53850">
    <property type="entry name" value="Periplasmic binding protein-like II"/>
    <property type="match status" value="1"/>
</dbReference>
<gene>
    <name evidence="2" type="ORF">F1C12_12105</name>
</gene>
<accession>A0A7G6YBD3</accession>
<dbReference type="Proteomes" id="UP000515511">
    <property type="component" value="Chromosome"/>
</dbReference>
<evidence type="ECO:0000256" key="1">
    <source>
        <dbReference type="SAM" id="SignalP"/>
    </source>
</evidence>
<sequence>MTNTFGPAIDRRTLLKLGGAGLALTGLASLAACSTAGASGGTNASGTIKMLYFGDQKAATALQNTLQPQIKKLDKNATLQVTAINGTDWNDFLAKVLTQIAAGAAPDLVSVATEGLQLMASKDLLIPLDSYVTKDLSSLQSYFDQIHPALVESMMYQGHLYELPDSFNAGSMFYSTDLFQKAGLSRPADNWTMDEFHNYATKIKGIGGDVNAFDWVVRLWGSWTSFLYANNGNLLEEGKYSGGDWLWNKAFANNPVGVHGRKGGWKWGTPTANSEAAIEALEYVVDLQRSGLSPSPDVGGGATLQGLFSTGRIGMTIGGGFWAGGLHNAGMADGTFDVQRFPTWKSNKSLFGAGGYGIFNSSKNKDLAWEVVKMMVEPSTFDIMFPGNVTTPGRKQLLTADRYKTTGPEHWSVFYDQLEGSVPISAPPYYNALATSLNQRTTQAISSGNAKAALDGMQSDFEKAAQAS</sequence>
<dbReference type="RefSeq" id="WP_185275264.1">
    <property type="nucleotide sequence ID" value="NZ_CP043641.1"/>
</dbReference>
<reference evidence="3" key="1">
    <citation type="submission" date="2019-09" db="EMBL/GenBank/DDBJ databases">
        <title>Antimicrobial potential of Antarctic Bacteria.</title>
        <authorList>
            <person name="Benaud N."/>
            <person name="Edwards R.J."/>
            <person name="Ferrari B.C."/>
        </authorList>
    </citation>
    <scope>NUCLEOTIDE SEQUENCE [LARGE SCALE GENOMIC DNA]</scope>
    <source>
        <strain evidence="3">INR9</strain>
    </source>
</reference>
<feature type="chain" id="PRO_5038972746" evidence="1">
    <location>
        <begin position="32"/>
        <end position="468"/>
    </location>
</feature>
<dbReference type="PROSITE" id="PS51318">
    <property type="entry name" value="TAT"/>
    <property type="match status" value="1"/>
</dbReference>
<organism evidence="2 3">
    <name type="scientific">Leifsonia shinshuensis</name>
    <dbReference type="NCBI Taxonomy" id="150026"/>
    <lineage>
        <taxon>Bacteria</taxon>
        <taxon>Bacillati</taxon>
        <taxon>Actinomycetota</taxon>
        <taxon>Actinomycetes</taxon>
        <taxon>Micrococcales</taxon>
        <taxon>Microbacteriaceae</taxon>
        <taxon>Leifsonia</taxon>
    </lineage>
</organism>
<dbReference type="InterPro" id="IPR006059">
    <property type="entry name" value="SBP"/>
</dbReference>
<dbReference type="Gene3D" id="3.40.190.10">
    <property type="entry name" value="Periplasmic binding protein-like II"/>
    <property type="match status" value="1"/>
</dbReference>
<dbReference type="AlphaFoldDB" id="A0A7G6YBD3"/>
<dbReference type="PANTHER" id="PTHR43649:SF12">
    <property type="entry name" value="DIACETYLCHITOBIOSE BINDING PROTEIN DASA"/>
    <property type="match status" value="1"/>
</dbReference>
<dbReference type="KEGG" id="lse:F1C12_12105"/>
<proteinExistence type="predicted"/>
<dbReference type="InterPro" id="IPR006311">
    <property type="entry name" value="TAT_signal"/>
</dbReference>
<keyword evidence="1" id="KW-0732">Signal</keyword>
<protein>
    <submittedName>
        <fullName evidence="2">Sugar ABC transporter substrate-binding protein</fullName>
    </submittedName>
</protein>
<name>A0A7G6YBD3_9MICO</name>
<dbReference type="EMBL" id="CP043641">
    <property type="protein sequence ID" value="QNE35798.1"/>
    <property type="molecule type" value="Genomic_DNA"/>
</dbReference>
<feature type="signal peptide" evidence="1">
    <location>
        <begin position="1"/>
        <end position="31"/>
    </location>
</feature>
<dbReference type="InterPro" id="IPR050490">
    <property type="entry name" value="Bact_solute-bd_prot1"/>
</dbReference>
<evidence type="ECO:0000313" key="2">
    <source>
        <dbReference type="EMBL" id="QNE35798.1"/>
    </source>
</evidence>
<dbReference type="Pfam" id="PF01547">
    <property type="entry name" value="SBP_bac_1"/>
    <property type="match status" value="1"/>
</dbReference>
<dbReference type="PANTHER" id="PTHR43649">
    <property type="entry name" value="ARABINOSE-BINDING PROTEIN-RELATED"/>
    <property type="match status" value="1"/>
</dbReference>